<keyword evidence="12 14" id="KW-0449">Lipoprotein</keyword>
<dbReference type="RefSeq" id="WP_091687598.1">
    <property type="nucleotide sequence ID" value="NZ_BAABFM010000011.1"/>
</dbReference>
<dbReference type="SUPFAM" id="SSF143631">
    <property type="entry name" value="ApbE-like"/>
    <property type="match status" value="1"/>
</dbReference>
<dbReference type="Pfam" id="PF02424">
    <property type="entry name" value="ApbE"/>
    <property type="match status" value="1"/>
</dbReference>
<keyword evidence="12" id="KW-0997">Cell inner membrane</keyword>
<feature type="binding site" evidence="11">
    <location>
        <position position="308"/>
    </location>
    <ligand>
        <name>Mg(2+)</name>
        <dbReference type="ChEBI" id="CHEBI:18420"/>
    </ligand>
</feature>
<keyword evidence="3 10" id="KW-0285">Flavoprotein</keyword>
<evidence type="ECO:0000256" key="7">
    <source>
        <dbReference type="ARBA" id="ARBA00022842"/>
    </source>
</evidence>
<gene>
    <name evidence="14" type="ORF">SAMN04489757_12841</name>
</gene>
<dbReference type="PROSITE" id="PS51257">
    <property type="entry name" value="PROKAR_LIPOPROTEIN"/>
    <property type="match status" value="1"/>
</dbReference>
<keyword evidence="7 10" id="KW-0460">Magnesium</keyword>
<keyword evidence="13" id="KW-1133">Transmembrane helix</keyword>
<evidence type="ECO:0000256" key="1">
    <source>
        <dbReference type="ARBA" id="ARBA00011955"/>
    </source>
</evidence>
<proteinExistence type="inferred from homology"/>
<dbReference type="Gene3D" id="3.10.520.10">
    <property type="entry name" value="ApbE-like domains"/>
    <property type="match status" value="1"/>
</dbReference>
<feature type="binding site" evidence="11">
    <location>
        <position position="304"/>
    </location>
    <ligand>
        <name>Mg(2+)</name>
        <dbReference type="ChEBI" id="CHEBI:18420"/>
    </ligand>
</feature>
<dbReference type="Proteomes" id="UP000198806">
    <property type="component" value="Unassembled WGS sequence"/>
</dbReference>
<evidence type="ECO:0000256" key="8">
    <source>
        <dbReference type="ARBA" id="ARBA00031306"/>
    </source>
</evidence>
<feature type="transmembrane region" description="Helical" evidence="13">
    <location>
        <begin position="7"/>
        <end position="28"/>
    </location>
</feature>
<evidence type="ECO:0000256" key="4">
    <source>
        <dbReference type="ARBA" id="ARBA00022679"/>
    </source>
</evidence>
<dbReference type="GO" id="GO:0005886">
    <property type="term" value="C:plasma membrane"/>
    <property type="evidence" value="ECO:0007669"/>
    <property type="project" value="UniProtKB-SubCell"/>
</dbReference>
<evidence type="ECO:0000256" key="12">
    <source>
        <dbReference type="RuleBase" id="RU363002"/>
    </source>
</evidence>
<comment type="function">
    <text evidence="12">Flavin transferase that catalyzes the transfer of the FMN moiety of FAD and its covalent binding to the hydroxyl group of a threonine residue in a target flavoprotein.</text>
</comment>
<dbReference type="PANTHER" id="PTHR30040:SF2">
    <property type="entry name" value="FAD:PROTEIN FMN TRANSFERASE"/>
    <property type="match status" value="1"/>
</dbReference>
<dbReference type="GO" id="GO:0016740">
    <property type="term" value="F:transferase activity"/>
    <property type="evidence" value="ECO:0007669"/>
    <property type="project" value="UniProtKB-UniRule"/>
</dbReference>
<evidence type="ECO:0000256" key="3">
    <source>
        <dbReference type="ARBA" id="ARBA00022630"/>
    </source>
</evidence>
<dbReference type="InterPro" id="IPR024932">
    <property type="entry name" value="ApbE"/>
</dbReference>
<evidence type="ECO:0000256" key="5">
    <source>
        <dbReference type="ARBA" id="ARBA00022723"/>
    </source>
</evidence>
<dbReference type="EC" id="2.7.1.180" evidence="1 10"/>
<comment type="subcellular location">
    <subcellularLocation>
        <location evidence="12">Cell inner membrane</location>
        <topology evidence="12">Lipid-anchor</topology>
        <orientation evidence="12">Periplasmic side</orientation>
    </subcellularLocation>
</comment>
<evidence type="ECO:0000256" key="10">
    <source>
        <dbReference type="PIRNR" id="PIRNR006268"/>
    </source>
</evidence>
<keyword evidence="6 10" id="KW-0274">FAD</keyword>
<comment type="cofactor">
    <cofactor evidence="11">
        <name>Mg(2+)</name>
        <dbReference type="ChEBI" id="CHEBI:18420"/>
    </cofactor>
    <cofactor evidence="11">
        <name>Mn(2+)</name>
        <dbReference type="ChEBI" id="CHEBI:29035"/>
    </cofactor>
    <text evidence="11">Magnesium. Can also use manganese.</text>
</comment>
<dbReference type="PIRSF" id="PIRSF006268">
    <property type="entry name" value="ApbE"/>
    <property type="match status" value="1"/>
</dbReference>
<sequence>MSKSKKKYLPVVLLGIACIALLTTYIIISNNKKEDKEPIGEPIQKSSFLLNTIITITLYDSQDEGIIDGAMELIGEYEKVYSRTMETSEVYKLNHGTLEKAKGGNYSYKISDTLADILEKSLYYGNLSEGRFDITIEPITAQWDFISENAVIPEKNDLETALPLVDYKNLILRDNTVTFLKEGMGIDLGAIAKGYIADRVKEYLLEQGVKSAMINLGGNVLAVGKKPGGEAFKVGIQKPFAGRNEIVAAMDIDGKSVVSSGIYERYIKKEDNFYHHIIDPSTGYPYKNDLIAVTIISNKSVDGDGLSTSCFALGLEKGMELIESLEDTYAIFITDDYELHYTKGFFDNIKVTEVK</sequence>
<dbReference type="STRING" id="1527.SAMN04489757_12841"/>
<evidence type="ECO:0000256" key="13">
    <source>
        <dbReference type="SAM" id="Phobius"/>
    </source>
</evidence>
<evidence type="ECO:0000256" key="9">
    <source>
        <dbReference type="ARBA" id="ARBA00048540"/>
    </source>
</evidence>
<comment type="catalytic activity">
    <reaction evidence="9 10 12">
        <text>L-threonyl-[protein] + FAD = FMN-L-threonyl-[protein] + AMP + H(+)</text>
        <dbReference type="Rhea" id="RHEA:36847"/>
        <dbReference type="Rhea" id="RHEA-COMP:11060"/>
        <dbReference type="Rhea" id="RHEA-COMP:11061"/>
        <dbReference type="ChEBI" id="CHEBI:15378"/>
        <dbReference type="ChEBI" id="CHEBI:30013"/>
        <dbReference type="ChEBI" id="CHEBI:57692"/>
        <dbReference type="ChEBI" id="CHEBI:74257"/>
        <dbReference type="ChEBI" id="CHEBI:456215"/>
        <dbReference type="EC" id="2.7.1.180"/>
    </reaction>
</comment>
<comment type="similarity">
    <text evidence="10 12">Belongs to the ApbE family.</text>
</comment>
<feature type="binding site" evidence="11">
    <location>
        <position position="190"/>
    </location>
    <ligand>
        <name>Mg(2+)</name>
        <dbReference type="ChEBI" id="CHEBI:18420"/>
    </ligand>
</feature>
<evidence type="ECO:0000256" key="11">
    <source>
        <dbReference type="PIRSR" id="PIRSR006268-2"/>
    </source>
</evidence>
<evidence type="ECO:0000256" key="6">
    <source>
        <dbReference type="ARBA" id="ARBA00022827"/>
    </source>
</evidence>
<evidence type="ECO:0000313" key="14">
    <source>
        <dbReference type="EMBL" id="SFO46153.1"/>
    </source>
</evidence>
<reference evidence="14 15" key="1">
    <citation type="submission" date="2016-10" db="EMBL/GenBank/DDBJ databases">
        <authorList>
            <person name="de Groot N.N."/>
        </authorList>
    </citation>
    <scope>NUCLEOTIDE SEQUENCE [LARGE SCALE GENOMIC DNA]</scope>
    <source>
        <strain evidence="14 15">DSM 1283</strain>
    </source>
</reference>
<dbReference type="AlphaFoldDB" id="A0A1I5HD41"/>
<evidence type="ECO:0000313" key="15">
    <source>
        <dbReference type="Proteomes" id="UP000198806"/>
    </source>
</evidence>
<dbReference type="InterPro" id="IPR003374">
    <property type="entry name" value="ApbE-like_sf"/>
</dbReference>
<dbReference type="OrthoDB" id="9778595at2"/>
<dbReference type="EMBL" id="FOWD01000028">
    <property type="protein sequence ID" value="SFO46153.1"/>
    <property type="molecule type" value="Genomic_DNA"/>
</dbReference>
<dbReference type="PANTHER" id="PTHR30040">
    <property type="entry name" value="THIAMINE BIOSYNTHESIS LIPOPROTEIN APBE"/>
    <property type="match status" value="1"/>
</dbReference>
<protein>
    <recommendedName>
        <fullName evidence="2 10">FAD:protein FMN transferase</fullName>
        <ecNumber evidence="1 10">2.7.1.180</ecNumber>
    </recommendedName>
    <alternativeName>
        <fullName evidence="8 10">Flavin transferase</fullName>
    </alternativeName>
</protein>
<dbReference type="GO" id="GO:0046872">
    <property type="term" value="F:metal ion binding"/>
    <property type="evidence" value="ECO:0007669"/>
    <property type="project" value="UniProtKB-UniRule"/>
</dbReference>
<accession>A0A1I5HD41</accession>
<organism evidence="14 15">
    <name type="scientific">Anaerocolumna aminovalerica</name>
    <dbReference type="NCBI Taxonomy" id="1527"/>
    <lineage>
        <taxon>Bacteria</taxon>
        <taxon>Bacillati</taxon>
        <taxon>Bacillota</taxon>
        <taxon>Clostridia</taxon>
        <taxon>Lachnospirales</taxon>
        <taxon>Lachnospiraceae</taxon>
        <taxon>Anaerocolumna</taxon>
    </lineage>
</organism>
<keyword evidence="13" id="KW-0812">Transmembrane</keyword>
<keyword evidence="13" id="KW-0472">Membrane</keyword>
<keyword evidence="4 10" id="KW-0808">Transferase</keyword>
<keyword evidence="15" id="KW-1185">Reference proteome</keyword>
<evidence type="ECO:0000256" key="2">
    <source>
        <dbReference type="ARBA" id="ARBA00016337"/>
    </source>
</evidence>
<keyword evidence="12" id="KW-1003">Cell membrane</keyword>
<keyword evidence="5 10" id="KW-0479">Metal-binding</keyword>
<name>A0A1I5HD41_9FIRM</name>